<evidence type="ECO:0000313" key="2">
    <source>
        <dbReference type="EMBL" id="KXB56285.1"/>
    </source>
</evidence>
<name>A0ABR5TKK8_9BACL</name>
<dbReference type="InterPro" id="IPR006901">
    <property type="entry name" value="TrmK"/>
</dbReference>
<keyword evidence="1" id="KW-0175">Coiled coil</keyword>
<protein>
    <recommendedName>
        <fullName evidence="4">SAM-dependent methyltransferase</fullName>
    </recommendedName>
</protein>
<dbReference type="Gene3D" id="3.40.50.150">
    <property type="entry name" value="Vaccinia Virus protein VP39"/>
    <property type="match status" value="1"/>
</dbReference>
<keyword evidence="3" id="KW-1185">Reference proteome</keyword>
<feature type="coiled-coil region" evidence="1">
    <location>
        <begin position="184"/>
        <end position="218"/>
    </location>
</feature>
<proteinExistence type="predicted"/>
<dbReference type="Gene3D" id="1.10.287.1890">
    <property type="match status" value="1"/>
</dbReference>
<dbReference type="PIRSF" id="PIRSF018637">
    <property type="entry name" value="TrmK"/>
    <property type="match status" value="1"/>
</dbReference>
<evidence type="ECO:0008006" key="4">
    <source>
        <dbReference type="Google" id="ProtNLM"/>
    </source>
</evidence>
<evidence type="ECO:0000256" key="1">
    <source>
        <dbReference type="SAM" id="Coils"/>
    </source>
</evidence>
<dbReference type="PANTHER" id="PTHR38451:SF1">
    <property type="entry name" value="TRNA (ADENINE(22)-N(1))-METHYLTRANSFERASE"/>
    <property type="match status" value="1"/>
</dbReference>
<gene>
    <name evidence="2" type="ORF">HMPREF1871_01105</name>
</gene>
<reference evidence="2 3" key="1">
    <citation type="submission" date="2016-01" db="EMBL/GenBank/DDBJ databases">
        <authorList>
            <person name="Mitreva M."/>
            <person name="Pepin K.H."/>
            <person name="Mihindukulasuriya K.A."/>
            <person name="Fulton R."/>
            <person name="Fronick C."/>
            <person name="O'Laughlin M."/>
            <person name="Miner T."/>
            <person name="Herter B."/>
            <person name="Rosa B.A."/>
            <person name="Cordes M."/>
            <person name="Tomlinson C."/>
            <person name="Wollam A."/>
            <person name="Palsikar V.B."/>
            <person name="Mardis E.R."/>
            <person name="Wilson R.K."/>
        </authorList>
    </citation>
    <scope>NUCLEOTIDE SEQUENCE [LARGE SCALE GENOMIC DNA]</scope>
    <source>
        <strain evidence="2 3">KA00071</strain>
    </source>
</reference>
<dbReference type="PANTHER" id="PTHR38451">
    <property type="entry name" value="TRNA (ADENINE(22)-N(1))-METHYLTRANSFERASE"/>
    <property type="match status" value="1"/>
</dbReference>
<sequence length="229" mass="26592">MELKITKRLKEVANQVRHKRLADIGTDHAYLPIYLAKAKKIEYAVAGDVVEGPHKISLENVKENNLENVIKCRKKDGLEAIEKQDKIEVITICGMGGKLISDILEKGKEKLKKVECLILQPNVAEYLVREKVEELGYKIIEEKIIEESSHIYEIIVCIKGEMKLNAKQKKYGVYLPQRKEKVFIKKYQKEIKKLDYILKELEKSEKTNKEKILSLQKEKNMIKEVISKK</sequence>
<dbReference type="RefSeq" id="WP_066130851.1">
    <property type="nucleotide sequence ID" value="NZ_KQ959904.1"/>
</dbReference>
<evidence type="ECO:0000313" key="3">
    <source>
        <dbReference type="Proteomes" id="UP000070467"/>
    </source>
</evidence>
<accession>A0ABR5TKK8</accession>
<comment type="caution">
    <text evidence="2">The sequence shown here is derived from an EMBL/GenBank/DDBJ whole genome shotgun (WGS) entry which is preliminary data.</text>
</comment>
<dbReference type="Pfam" id="PF04816">
    <property type="entry name" value="TrmK"/>
    <property type="match status" value="1"/>
</dbReference>
<dbReference type="SUPFAM" id="SSF53335">
    <property type="entry name" value="S-adenosyl-L-methionine-dependent methyltransferases"/>
    <property type="match status" value="1"/>
</dbReference>
<organism evidence="2 3">
    <name type="scientific">Gemelliphila asaccharolytica</name>
    <dbReference type="NCBI Taxonomy" id="502393"/>
    <lineage>
        <taxon>Bacteria</taxon>
        <taxon>Bacillati</taxon>
        <taxon>Bacillota</taxon>
        <taxon>Bacilli</taxon>
        <taxon>Bacillales</taxon>
        <taxon>Gemellaceae</taxon>
        <taxon>Gemelliphila</taxon>
    </lineage>
</organism>
<dbReference type="Proteomes" id="UP000070467">
    <property type="component" value="Unassembled WGS sequence"/>
</dbReference>
<dbReference type="InterPro" id="IPR029063">
    <property type="entry name" value="SAM-dependent_MTases_sf"/>
</dbReference>
<dbReference type="EMBL" id="LSDB01000060">
    <property type="protein sequence ID" value="KXB56285.1"/>
    <property type="molecule type" value="Genomic_DNA"/>
</dbReference>